<reference evidence="2 3" key="1">
    <citation type="submission" date="2018-06" db="EMBL/GenBank/DDBJ databases">
        <title>Genomic Encyclopedia of Type Strains, Phase IV (KMG-V): Genome sequencing to study the core and pangenomes of soil and plant-associated prokaryotes.</title>
        <authorList>
            <person name="Whitman W."/>
        </authorList>
    </citation>
    <scope>NUCLEOTIDE SEQUENCE [LARGE SCALE GENOMIC DNA]</scope>
    <source>
        <strain evidence="2 3">SRCL-318</strain>
    </source>
</reference>
<dbReference type="InterPro" id="IPR052345">
    <property type="entry name" value="Rad_response_metalloprotease"/>
</dbReference>
<evidence type="ECO:0000313" key="3">
    <source>
        <dbReference type="Proteomes" id="UP000247772"/>
    </source>
</evidence>
<dbReference type="OrthoDB" id="9794834at2"/>
<sequence>MISANSSVSTSRTDQKALVMKGMQAAIAARTKAGLDQKSPACIYGLCEALRVTVRFNDINMEGMYDREPRPRIHVSALRPLARRAFTCAHELGHHVFGHGSTIDELREEQLSTEARHPDEVVADAFASFVLMPTLGLREALNRRGLNPNTASAAQMYAVACNFGVGQATLVNHMAYGIQAMSLARRADLGKITPKMIRTELLGEVVPEPLTIADREWNSPTLDAEEGARLLLPMGVVVDTAILMPERDVKAGRVFRIMRPGITRVVIPGTSWATFVRVARRRYVGLARYRHLEDASDD</sequence>
<comment type="caution">
    <text evidence="2">The sequence shown here is derived from an EMBL/GenBank/DDBJ whole genome shotgun (WGS) entry which is preliminary data.</text>
</comment>
<dbReference type="PANTHER" id="PTHR43236:SF1">
    <property type="entry name" value="BLL7220 PROTEIN"/>
    <property type="match status" value="1"/>
</dbReference>
<evidence type="ECO:0000259" key="1">
    <source>
        <dbReference type="Pfam" id="PF06114"/>
    </source>
</evidence>
<dbReference type="PANTHER" id="PTHR43236">
    <property type="entry name" value="ANTITOXIN HIGA1"/>
    <property type="match status" value="1"/>
</dbReference>
<name>A0A2V4TP73_9BURK</name>
<evidence type="ECO:0000313" key="2">
    <source>
        <dbReference type="EMBL" id="PYE18375.1"/>
    </source>
</evidence>
<feature type="domain" description="IrrE N-terminal-like" evidence="1">
    <location>
        <begin position="47"/>
        <end position="144"/>
    </location>
</feature>
<organism evidence="2 3">
    <name type="scientific">Paraburkholderia silvatlantica</name>
    <dbReference type="NCBI Taxonomy" id="321895"/>
    <lineage>
        <taxon>Bacteria</taxon>
        <taxon>Pseudomonadati</taxon>
        <taxon>Pseudomonadota</taxon>
        <taxon>Betaproteobacteria</taxon>
        <taxon>Burkholderiales</taxon>
        <taxon>Burkholderiaceae</taxon>
        <taxon>Paraburkholderia</taxon>
    </lineage>
</organism>
<dbReference type="EMBL" id="QJSQ01000022">
    <property type="protein sequence ID" value="PYE18375.1"/>
    <property type="molecule type" value="Genomic_DNA"/>
</dbReference>
<proteinExistence type="predicted"/>
<dbReference type="InterPro" id="IPR010359">
    <property type="entry name" value="IrrE_HExxH"/>
</dbReference>
<gene>
    <name evidence="2" type="ORF">C7410_12277</name>
</gene>
<dbReference type="AlphaFoldDB" id="A0A2V4TP73"/>
<accession>A0A2V4TP73</accession>
<dbReference type="Proteomes" id="UP000247772">
    <property type="component" value="Unassembled WGS sequence"/>
</dbReference>
<protein>
    <submittedName>
        <fullName evidence="2">Uncharacterized protein DUF955</fullName>
    </submittedName>
</protein>
<dbReference type="Pfam" id="PF06114">
    <property type="entry name" value="Peptidase_M78"/>
    <property type="match status" value="1"/>
</dbReference>
<dbReference type="Gene3D" id="1.10.10.2910">
    <property type="match status" value="1"/>
</dbReference>